<evidence type="ECO:0000313" key="6">
    <source>
        <dbReference type="Proteomes" id="UP001165080"/>
    </source>
</evidence>
<dbReference type="EMBL" id="BRXU01000005">
    <property type="protein sequence ID" value="GLC52167.1"/>
    <property type="molecule type" value="Genomic_DNA"/>
</dbReference>
<name>A0A9W6F0T7_9CHLO</name>
<feature type="compositionally biased region" description="Gly residues" evidence="3">
    <location>
        <begin position="71"/>
        <end position="80"/>
    </location>
</feature>
<dbReference type="PROSITE" id="PS00018">
    <property type="entry name" value="EF_HAND_1"/>
    <property type="match status" value="1"/>
</dbReference>
<feature type="region of interest" description="Disordered" evidence="3">
    <location>
        <begin position="281"/>
        <end position="307"/>
    </location>
</feature>
<evidence type="ECO:0000256" key="1">
    <source>
        <dbReference type="ARBA" id="ARBA00022837"/>
    </source>
</evidence>
<feature type="compositionally biased region" description="Low complexity" evidence="3">
    <location>
        <begin position="1450"/>
        <end position="1470"/>
    </location>
</feature>
<dbReference type="SUPFAM" id="SSF47473">
    <property type="entry name" value="EF-hand"/>
    <property type="match status" value="1"/>
</dbReference>
<dbReference type="InterPro" id="IPR018247">
    <property type="entry name" value="EF_Hand_1_Ca_BS"/>
</dbReference>
<organism evidence="5 6">
    <name type="scientific">Pleodorina starrii</name>
    <dbReference type="NCBI Taxonomy" id="330485"/>
    <lineage>
        <taxon>Eukaryota</taxon>
        <taxon>Viridiplantae</taxon>
        <taxon>Chlorophyta</taxon>
        <taxon>core chlorophytes</taxon>
        <taxon>Chlorophyceae</taxon>
        <taxon>CS clade</taxon>
        <taxon>Chlamydomonadales</taxon>
        <taxon>Volvocaceae</taxon>
        <taxon>Pleodorina</taxon>
    </lineage>
</organism>
<dbReference type="PROSITE" id="PS50222">
    <property type="entry name" value="EF_HAND_2"/>
    <property type="match status" value="1"/>
</dbReference>
<proteinExistence type="predicted"/>
<accession>A0A9W6F0T7</accession>
<evidence type="ECO:0000256" key="3">
    <source>
        <dbReference type="SAM" id="MobiDB-lite"/>
    </source>
</evidence>
<feature type="compositionally biased region" description="Low complexity" evidence="3">
    <location>
        <begin position="1302"/>
        <end position="1321"/>
    </location>
</feature>
<evidence type="ECO:0000313" key="5">
    <source>
        <dbReference type="EMBL" id="GLC52167.1"/>
    </source>
</evidence>
<protein>
    <recommendedName>
        <fullName evidence="4">EF-hand domain-containing protein</fullName>
    </recommendedName>
</protein>
<reference evidence="5 6" key="1">
    <citation type="journal article" date="2023" name="Commun. Biol.">
        <title>Reorganization of the ancestral sex-determining regions during the evolution of trioecy in Pleodorina starrii.</title>
        <authorList>
            <person name="Takahashi K."/>
            <person name="Suzuki S."/>
            <person name="Kawai-Toyooka H."/>
            <person name="Yamamoto K."/>
            <person name="Hamaji T."/>
            <person name="Ootsuki R."/>
            <person name="Yamaguchi H."/>
            <person name="Kawachi M."/>
            <person name="Higashiyama T."/>
            <person name="Nozaki H."/>
        </authorList>
    </citation>
    <scope>NUCLEOTIDE SEQUENCE [LARGE SCALE GENOMIC DNA]</scope>
    <source>
        <strain evidence="5 6">NIES-4479</strain>
    </source>
</reference>
<feature type="region of interest" description="Disordered" evidence="3">
    <location>
        <begin position="1492"/>
        <end position="1540"/>
    </location>
</feature>
<sequence>MALTMEGGSLRDPPGPNSARQDSSPGPPPFSHSRLRGYASRVEGMLDPKIVLGSSVALTAAGMADPFAPVSGGGGGGGPAGSLLSPRTLAAAQEQPQQYSTPSPPTSQHHARFAAAPASVLAAAAAPGGSAGSGGLHPSRFSPHSTEQLQRPAAPTAAWPSSPGGGGAVAAAAGAAAAAAAASPEGLAAALSQIQALKAEIAGVETVLGYLKGSETCTTTLGRKAHKLPSQEQLRARADALAASRAASRLAGGGGGGSTASVDPLLLAPLRSSVGHGSVAGLGGGGGASPVRAKSAGDAQAAGGPSGTAGTAVFDTLAAETKLGRTWRVPRGPQPVGRGEAVILEAALDEALPAGAITAKYGSGAAVELSFWSGGDVRQDFEMLEMVQREVARQVSVSCAERGRIIEKLADRHSEIFVAVAAAAKAAAEAQRSLIEELAAVRARAVEQASEIASLRSDVASHGAESEDLREQLAEATTAHEHYVWDTEQEVEQLQGQADILAAEVEHLHVRLSEAVAEKDAALSRGLERLEGDLEAVTDERDDLAQRIRFLERQLHKLRTEMNASVDTVTAEVQTDPIDWGPPVEEDVPDDCSDTPSLAEIRARYAAHGYGALTPDERIRLGLPPHMGPEPNKEHKGRKRKRALGHFEGLISSEKPGRVRGLPWTMNAISAIYYDKLHADAVSDREGNPRLRLADFSVDWHMTRFGLRNLAEMHLLDLIASVRQHYRSSVRVRWFGQFTGLVELGDNVDTTPHVSFYLTVLSNLAAPNSLVSLFPDSGGGEAAAAPPEAAGGGGGGGGTPPVALKAAALPEATRAVFRYLGEPEAAAGFMARAVDPLTDPVNQLVPLDPLVALFMAEYQKRWERNAAHLQALFRAGDYDDDGLVGYDEFVAIVRQLIPDPLGERMATKMYGDAVRRLPEGQSLVDSDTFLAVARAYGWDRWRIDAGAPTSTSTATSALSGSGGSLPKPLPSQWSLASAVSVPLSTSAGGAPLPPAFSTGGAGGGGGVLRNPFAVAASANSLRTMAAAAAAAAAPPPPPSSQSYNRSVSNLRKEESVVGLSEHDRALMRVLDGALEGLDPPLEEQVAALLERLRAGLAAAQTQAAAAAAAVAALPGLDLGPSHRELTQAIAADSALLSKLEGQFEHFRAVYDERTNPAAAWLAFRMLLASLAAAMQGPRARNTSRSRPGSAKGSVGWGVPRSVMRLTVPSLPFRAGSGSRALAGTSSSGGGAAAAAAVAHGSRGSPGAAAASGGGGLGFGLGLIAAPSSGSLQQILGGPSAGLMGSAGGGGGGFDGGVGLAAGSMASPLRSPSPLQRSSNSRSPPPAPPPGRGRSPDLPGRPTGLAQMIQGSIGGTPAGVGPGTPGGGGGSFADRQSASAVVIPSPTAPVPLHRVPLPATLAGRGSALASSAGAAGGGSGVSTPSKRGVVFSLGGQPQPAAAAPPPPPGAPGAAAPQAPYPAATPAVEAAAAQPAAMAAAAAAAAPEIALSPRSRGLQGGQRAAAEAAAEAPGVRGGADGAPMAGAGGAGEGGPATATAAAAAVEPQLALQQAAAAE</sequence>
<gene>
    <name evidence="5" type="primary">PLEST009562</name>
    <name evidence="5" type="ORF">PLESTB_000590300</name>
</gene>
<dbReference type="GO" id="GO:0005509">
    <property type="term" value="F:calcium ion binding"/>
    <property type="evidence" value="ECO:0007669"/>
    <property type="project" value="InterPro"/>
</dbReference>
<feature type="region of interest" description="Disordered" evidence="3">
    <location>
        <begin position="1408"/>
        <end position="1470"/>
    </location>
</feature>
<dbReference type="PANTHER" id="PTHR34894:SF5">
    <property type="entry name" value="EF-HAND DOMAIN-CONTAINING PROTEIN"/>
    <property type="match status" value="1"/>
</dbReference>
<dbReference type="Gene3D" id="1.10.287.1490">
    <property type="match status" value="1"/>
</dbReference>
<dbReference type="InterPro" id="IPR002048">
    <property type="entry name" value="EF_hand_dom"/>
</dbReference>
<dbReference type="OrthoDB" id="540674at2759"/>
<dbReference type="InterPro" id="IPR011992">
    <property type="entry name" value="EF-hand-dom_pair"/>
</dbReference>
<feature type="compositionally biased region" description="Gly residues" evidence="3">
    <location>
        <begin position="1513"/>
        <end position="1532"/>
    </location>
</feature>
<feature type="coiled-coil region" evidence="2">
    <location>
        <begin position="484"/>
        <end position="568"/>
    </location>
</feature>
<keyword evidence="1" id="KW-0106">Calcium</keyword>
<dbReference type="Proteomes" id="UP001165080">
    <property type="component" value="Unassembled WGS sequence"/>
</dbReference>
<dbReference type="PANTHER" id="PTHR34894">
    <property type="entry name" value="SAM-DEPENDENT METHYLTRANSFERASE RSMI, CONSERVED SITE"/>
    <property type="match status" value="1"/>
</dbReference>
<feature type="compositionally biased region" description="Low complexity" evidence="3">
    <location>
        <begin position="152"/>
        <end position="162"/>
    </location>
</feature>
<feature type="region of interest" description="Disordered" evidence="3">
    <location>
        <begin position="1302"/>
        <end position="1377"/>
    </location>
</feature>
<keyword evidence="6" id="KW-1185">Reference proteome</keyword>
<feature type="region of interest" description="Disordered" evidence="3">
    <location>
        <begin position="1"/>
        <end position="36"/>
    </location>
</feature>
<comment type="caution">
    <text evidence="5">The sequence shown here is derived from an EMBL/GenBank/DDBJ whole genome shotgun (WGS) entry which is preliminary data.</text>
</comment>
<evidence type="ECO:0000259" key="4">
    <source>
        <dbReference type="PROSITE" id="PS50222"/>
    </source>
</evidence>
<evidence type="ECO:0000256" key="2">
    <source>
        <dbReference type="SAM" id="Coils"/>
    </source>
</evidence>
<feature type="region of interest" description="Disordered" evidence="3">
    <location>
        <begin position="64"/>
        <end position="166"/>
    </location>
</feature>
<feature type="compositionally biased region" description="Low complexity" evidence="3">
    <location>
        <begin position="1499"/>
        <end position="1512"/>
    </location>
</feature>
<feature type="compositionally biased region" description="Gly residues" evidence="3">
    <location>
        <begin position="1351"/>
        <end position="1370"/>
    </location>
</feature>
<feature type="compositionally biased region" description="Low complexity" evidence="3">
    <location>
        <begin position="114"/>
        <end position="128"/>
    </location>
</feature>
<feature type="domain" description="EF-hand" evidence="4">
    <location>
        <begin position="864"/>
        <end position="899"/>
    </location>
</feature>
<keyword evidence="2" id="KW-0175">Coiled coil</keyword>